<evidence type="ECO:0000256" key="1">
    <source>
        <dbReference type="ARBA" id="ARBA00001946"/>
    </source>
</evidence>
<evidence type="ECO:0000256" key="10">
    <source>
        <dbReference type="ARBA" id="ARBA00047317"/>
    </source>
</evidence>
<dbReference type="GO" id="GO:0061599">
    <property type="term" value="F:molybdopterin molybdotransferase activity"/>
    <property type="evidence" value="ECO:0007669"/>
    <property type="project" value="UniProtKB-UniRule"/>
</dbReference>
<dbReference type="InterPro" id="IPR005111">
    <property type="entry name" value="MoeA_C_domain_IV"/>
</dbReference>
<dbReference type="InterPro" id="IPR036688">
    <property type="entry name" value="MoeA_C_domain_IV_sf"/>
</dbReference>
<evidence type="ECO:0000256" key="6">
    <source>
        <dbReference type="ARBA" id="ARBA00022679"/>
    </source>
</evidence>
<dbReference type="CDD" id="cd00887">
    <property type="entry name" value="MoeA"/>
    <property type="match status" value="1"/>
</dbReference>
<dbReference type="AlphaFoldDB" id="A0A2T7UH35"/>
<dbReference type="SMART" id="SM00852">
    <property type="entry name" value="MoCF_biosynth"/>
    <property type="match status" value="1"/>
</dbReference>
<keyword evidence="6 11" id="KW-0808">Transferase</keyword>
<comment type="pathway">
    <text evidence="3 11">Cofactor biosynthesis; molybdopterin biosynthesis.</text>
</comment>
<dbReference type="FunFam" id="3.40.980.10:FF:000004">
    <property type="entry name" value="Molybdopterin molybdenumtransferase"/>
    <property type="match status" value="1"/>
</dbReference>
<evidence type="ECO:0000256" key="8">
    <source>
        <dbReference type="ARBA" id="ARBA00022842"/>
    </source>
</evidence>
<dbReference type="FunFam" id="2.170.190.11:FF:000001">
    <property type="entry name" value="Molybdopterin molybdenumtransferase"/>
    <property type="match status" value="1"/>
</dbReference>
<dbReference type="Proteomes" id="UP000037507">
    <property type="component" value="Unassembled WGS sequence"/>
</dbReference>
<dbReference type="NCBIfam" id="NF045515">
    <property type="entry name" value="Glp_gephyrin"/>
    <property type="match status" value="1"/>
</dbReference>
<evidence type="ECO:0000313" key="13">
    <source>
        <dbReference type="EMBL" id="PVE44009.1"/>
    </source>
</evidence>
<dbReference type="SUPFAM" id="SSF63882">
    <property type="entry name" value="MoeA N-terminal region -like"/>
    <property type="match status" value="1"/>
</dbReference>
<dbReference type="GO" id="GO:0006777">
    <property type="term" value="P:Mo-molybdopterin cofactor biosynthetic process"/>
    <property type="evidence" value="ECO:0007669"/>
    <property type="project" value="UniProtKB-UniRule"/>
</dbReference>
<comment type="similarity">
    <text evidence="4 11">Belongs to the MoeA family.</text>
</comment>
<comment type="function">
    <text evidence="2 11">Catalyzes the insertion of molybdate into adenylated molybdopterin with the concomitant release of AMP.</text>
</comment>
<evidence type="ECO:0000256" key="4">
    <source>
        <dbReference type="ARBA" id="ARBA00010763"/>
    </source>
</evidence>
<gene>
    <name evidence="13" type="ORF">H663_003355</name>
</gene>
<keyword evidence="14" id="KW-1185">Reference proteome</keyword>
<dbReference type="SUPFAM" id="SSF53218">
    <property type="entry name" value="Molybdenum cofactor biosynthesis proteins"/>
    <property type="match status" value="1"/>
</dbReference>
<dbReference type="Pfam" id="PF03454">
    <property type="entry name" value="MoeA_C"/>
    <property type="match status" value="1"/>
</dbReference>
<dbReference type="Gene3D" id="3.40.980.10">
    <property type="entry name" value="MoaB/Mog-like domain"/>
    <property type="match status" value="1"/>
</dbReference>
<evidence type="ECO:0000256" key="7">
    <source>
        <dbReference type="ARBA" id="ARBA00022723"/>
    </source>
</evidence>
<comment type="catalytic activity">
    <reaction evidence="10">
        <text>adenylyl-molybdopterin + molybdate = Mo-molybdopterin + AMP + H(+)</text>
        <dbReference type="Rhea" id="RHEA:35047"/>
        <dbReference type="ChEBI" id="CHEBI:15378"/>
        <dbReference type="ChEBI" id="CHEBI:36264"/>
        <dbReference type="ChEBI" id="CHEBI:62727"/>
        <dbReference type="ChEBI" id="CHEBI:71302"/>
        <dbReference type="ChEBI" id="CHEBI:456215"/>
        <dbReference type="EC" id="2.10.1.1"/>
    </reaction>
</comment>
<comment type="cofactor">
    <cofactor evidence="1 11">
        <name>Mg(2+)</name>
        <dbReference type="ChEBI" id="CHEBI:18420"/>
    </cofactor>
</comment>
<evidence type="ECO:0000256" key="2">
    <source>
        <dbReference type="ARBA" id="ARBA00002901"/>
    </source>
</evidence>
<protein>
    <recommendedName>
        <fullName evidence="11">Molybdopterin molybdenumtransferase</fullName>
        <ecNumber evidence="11">2.10.1.1</ecNumber>
    </recommendedName>
</protein>
<comment type="caution">
    <text evidence="13">The sequence shown here is derived from an EMBL/GenBank/DDBJ whole genome shotgun (WGS) entry which is preliminary data.</text>
</comment>
<proteinExistence type="inferred from homology"/>
<dbReference type="InterPro" id="IPR001453">
    <property type="entry name" value="MoaB/Mog_dom"/>
</dbReference>
<evidence type="ECO:0000256" key="5">
    <source>
        <dbReference type="ARBA" id="ARBA00022505"/>
    </source>
</evidence>
<dbReference type="Pfam" id="PF03453">
    <property type="entry name" value="MoeA_N"/>
    <property type="match status" value="1"/>
</dbReference>
<reference evidence="13" key="1">
    <citation type="submission" date="2017-04" db="EMBL/GenBank/DDBJ databases">
        <title>Unexpected and diverse lifestyles within the genus Limnohabitans.</title>
        <authorList>
            <person name="Kasalicky V."/>
            <person name="Mehrshad M."/>
            <person name="Andrei S.-A."/>
            <person name="Salcher M."/>
            <person name="Kratochvilova H."/>
            <person name="Simek K."/>
            <person name="Ghai R."/>
        </authorList>
    </citation>
    <scope>NUCLEOTIDE SEQUENCE [LARGE SCALE GENOMIC DNA]</scope>
    <source>
        <strain evidence="13">II-D5</strain>
    </source>
</reference>
<dbReference type="GO" id="GO:0046872">
    <property type="term" value="F:metal ion binding"/>
    <property type="evidence" value="ECO:0007669"/>
    <property type="project" value="UniProtKB-UniRule"/>
</dbReference>
<evidence type="ECO:0000256" key="3">
    <source>
        <dbReference type="ARBA" id="ARBA00005046"/>
    </source>
</evidence>
<dbReference type="OrthoDB" id="9804758at2"/>
<dbReference type="EMBL" id="LFYT02000003">
    <property type="protein sequence ID" value="PVE44009.1"/>
    <property type="molecule type" value="Genomic_DNA"/>
</dbReference>
<feature type="domain" description="MoaB/Mog" evidence="12">
    <location>
        <begin position="186"/>
        <end position="333"/>
    </location>
</feature>
<evidence type="ECO:0000313" key="14">
    <source>
        <dbReference type="Proteomes" id="UP000037507"/>
    </source>
</evidence>
<keyword evidence="7 11" id="KW-0479">Metal-binding</keyword>
<dbReference type="PANTHER" id="PTHR10192">
    <property type="entry name" value="MOLYBDOPTERIN BIOSYNTHESIS PROTEIN"/>
    <property type="match status" value="1"/>
</dbReference>
<name>A0A2T7UH35_9BURK</name>
<keyword evidence="8 11" id="KW-0460">Magnesium</keyword>
<dbReference type="InterPro" id="IPR036135">
    <property type="entry name" value="MoeA_linker/N_sf"/>
</dbReference>
<dbReference type="NCBIfam" id="TIGR00177">
    <property type="entry name" value="molyb_syn"/>
    <property type="match status" value="1"/>
</dbReference>
<dbReference type="PANTHER" id="PTHR10192:SF5">
    <property type="entry name" value="GEPHYRIN"/>
    <property type="match status" value="1"/>
</dbReference>
<dbReference type="Gene3D" id="2.170.190.11">
    <property type="entry name" value="Molybdopterin biosynthesis moea protein, domain 3"/>
    <property type="match status" value="1"/>
</dbReference>
<evidence type="ECO:0000256" key="9">
    <source>
        <dbReference type="ARBA" id="ARBA00023150"/>
    </source>
</evidence>
<keyword evidence="5 11" id="KW-0500">Molybdenum</keyword>
<sequence>MSTARSPLMPLDQALQTLLAQIEPLPGSQEVATFDADGRVLARDVVSSLQVPAFDNSSMDGYAVRSADIAQVGDQLQVTQRIPAGHHGQALQPGQAARIFTGAPVPAGADAIVMQEQAEVVSDEVQPWVRFMVKPEAGQWIRQSGEDIRQGETALRRGQKLGPAELGLAASLGLAHLQVMPRPRVALFSTGDELVMPGDVPPDQMPAGSIYNSNRFFLRALLHRFGCEVSDLGIVADRRDATVAALKTAADHHDLILTSGGVSVGEEDHVKPAVQSLGALALWQIGMKPGKPFAYGHINRATTPGAAHFVGLPGNPVSSYMTFLLLVRPLILKLQGVDQLTPPCLKLPAHFELPKADKRREFLRARRNAQGGLDLFPNQSSGVLTSVVWGDGVVDNPAGQTIARGDLVDFWPFSEWLA</sequence>
<evidence type="ECO:0000256" key="11">
    <source>
        <dbReference type="RuleBase" id="RU365090"/>
    </source>
</evidence>
<dbReference type="Gene3D" id="2.40.340.10">
    <property type="entry name" value="MoeA, C-terminal, domain IV"/>
    <property type="match status" value="1"/>
</dbReference>
<dbReference type="UniPathway" id="UPA00344"/>
<dbReference type="Pfam" id="PF00994">
    <property type="entry name" value="MoCF_biosynth"/>
    <property type="match status" value="1"/>
</dbReference>
<organism evidence="13 14">
    <name type="scientific">Limnohabitans planktonicus II-D5</name>
    <dbReference type="NCBI Taxonomy" id="1293045"/>
    <lineage>
        <taxon>Bacteria</taxon>
        <taxon>Pseudomonadati</taxon>
        <taxon>Pseudomonadota</taxon>
        <taxon>Betaproteobacteria</taxon>
        <taxon>Burkholderiales</taxon>
        <taxon>Comamonadaceae</taxon>
        <taxon>Limnohabitans</taxon>
    </lineage>
</organism>
<dbReference type="GO" id="GO:0005829">
    <property type="term" value="C:cytosol"/>
    <property type="evidence" value="ECO:0007669"/>
    <property type="project" value="TreeGrafter"/>
</dbReference>
<dbReference type="STRING" id="1293045.H663_19680"/>
<dbReference type="SUPFAM" id="SSF63867">
    <property type="entry name" value="MoeA C-terminal domain-like"/>
    <property type="match status" value="1"/>
</dbReference>
<keyword evidence="9 11" id="KW-0501">Molybdenum cofactor biosynthesis</keyword>
<dbReference type="InterPro" id="IPR038987">
    <property type="entry name" value="MoeA-like"/>
</dbReference>
<accession>A0A2T7UH35</accession>
<dbReference type="EC" id="2.10.1.1" evidence="11"/>
<dbReference type="RefSeq" id="WP_053176559.1">
    <property type="nucleotide sequence ID" value="NZ_LFYT02000003.1"/>
</dbReference>
<dbReference type="Gene3D" id="3.90.105.10">
    <property type="entry name" value="Molybdopterin biosynthesis moea protein, domain 2"/>
    <property type="match status" value="1"/>
</dbReference>
<dbReference type="InterPro" id="IPR036425">
    <property type="entry name" value="MoaB/Mog-like_dom_sf"/>
</dbReference>
<evidence type="ECO:0000259" key="12">
    <source>
        <dbReference type="SMART" id="SM00852"/>
    </source>
</evidence>
<dbReference type="InterPro" id="IPR005110">
    <property type="entry name" value="MoeA_linker/N"/>
</dbReference>